<dbReference type="InterPro" id="IPR032682">
    <property type="entry name" value="Cnd1_C"/>
</dbReference>
<dbReference type="GO" id="GO:0010032">
    <property type="term" value="P:meiotic chromosome condensation"/>
    <property type="evidence" value="ECO:0007669"/>
    <property type="project" value="TreeGrafter"/>
</dbReference>
<dbReference type="GO" id="GO:0000779">
    <property type="term" value="C:condensed chromosome, centromeric region"/>
    <property type="evidence" value="ECO:0007669"/>
    <property type="project" value="TreeGrafter"/>
</dbReference>
<gene>
    <name evidence="8" type="primary">NCAPD3</name>
    <name evidence="8" type="ORF">KIN20_019038</name>
</gene>
<evidence type="ECO:0000313" key="8">
    <source>
        <dbReference type="EMBL" id="KAJ1360133.1"/>
    </source>
</evidence>
<dbReference type="GO" id="GO:0042393">
    <property type="term" value="F:histone binding"/>
    <property type="evidence" value="ECO:0007669"/>
    <property type="project" value="TreeGrafter"/>
</dbReference>
<dbReference type="Pfam" id="PF12717">
    <property type="entry name" value="Cnd1"/>
    <property type="match status" value="1"/>
</dbReference>
<dbReference type="EMBL" id="JAHQIW010003778">
    <property type="protein sequence ID" value="KAJ1360133.1"/>
    <property type="molecule type" value="Genomic_DNA"/>
</dbReference>
<feature type="domain" description="Condensin complex subunit 1 C-terminal" evidence="7">
    <location>
        <begin position="200"/>
        <end position="288"/>
    </location>
</feature>
<feature type="compositionally biased region" description="Polar residues" evidence="6">
    <location>
        <begin position="113"/>
        <end position="126"/>
    </location>
</feature>
<sequence length="290" mass="32778">MDAIGEESTGKRNLEKFGRKLLSTCRDHIRQSLLKIKDEYEDSEKLNTREALLIPVVLTIGEIIQYFPKLMSSAFHLFEALKTIISSVIFDKDEHSVINSAIPSVQALPCGSREQSLSRPPSTMSDQDGLDSQPASSQNAQVIPNDVLKAFKADRRALFTERIRAHAVLTVGKFCLMNEKIAKSTIPVFVKQLRLNGDHIIRNNIALLICDLCMRHTSMVDRYSAIVAAYVKDGSTLVRYQILESLTSLIKEQFIRWEGQIMYRFVSTILDENKVTCEYAKFCLQSASKL</sequence>
<evidence type="ECO:0000256" key="5">
    <source>
        <dbReference type="ARBA" id="ARBA00023306"/>
    </source>
</evidence>
<comment type="caution">
    <text evidence="8">The sequence shown here is derived from an EMBL/GenBank/DDBJ whole genome shotgun (WGS) entry which is preliminary data.</text>
</comment>
<feature type="region of interest" description="Disordered" evidence="6">
    <location>
        <begin position="109"/>
        <end position="139"/>
    </location>
</feature>
<evidence type="ECO:0000256" key="6">
    <source>
        <dbReference type="SAM" id="MobiDB-lite"/>
    </source>
</evidence>
<evidence type="ECO:0000256" key="4">
    <source>
        <dbReference type="ARBA" id="ARBA00023242"/>
    </source>
</evidence>
<dbReference type="InterPro" id="IPR026971">
    <property type="entry name" value="CND1/NCAPD3"/>
</dbReference>
<keyword evidence="2" id="KW-0132">Cell division</keyword>
<evidence type="ECO:0000313" key="9">
    <source>
        <dbReference type="Proteomes" id="UP001196413"/>
    </source>
</evidence>
<dbReference type="AlphaFoldDB" id="A0AAD5QQ03"/>
<dbReference type="Proteomes" id="UP001196413">
    <property type="component" value="Unassembled WGS sequence"/>
</dbReference>
<keyword evidence="3" id="KW-0498">Mitosis</keyword>
<name>A0AAD5QQ03_PARTN</name>
<dbReference type="GO" id="GO:0007076">
    <property type="term" value="P:mitotic chromosome condensation"/>
    <property type="evidence" value="ECO:0007669"/>
    <property type="project" value="InterPro"/>
</dbReference>
<evidence type="ECO:0000256" key="3">
    <source>
        <dbReference type="ARBA" id="ARBA00022776"/>
    </source>
</evidence>
<protein>
    <submittedName>
        <fullName evidence="8">Condensin-2 complex subunit D3</fullName>
    </submittedName>
</protein>
<dbReference type="PANTHER" id="PTHR14222:SF1">
    <property type="entry name" value="CONDENSIN-2 COMPLEX SUBUNIT D3"/>
    <property type="match status" value="1"/>
</dbReference>
<comment type="subcellular location">
    <subcellularLocation>
        <location evidence="1">Nucleus</location>
    </subcellularLocation>
</comment>
<reference evidence="8" key="1">
    <citation type="submission" date="2021-06" db="EMBL/GenBank/DDBJ databases">
        <title>Parelaphostrongylus tenuis whole genome reference sequence.</title>
        <authorList>
            <person name="Garwood T.J."/>
            <person name="Larsen P.A."/>
            <person name="Fountain-Jones N.M."/>
            <person name="Garbe J.R."/>
            <person name="Macchietto M.G."/>
            <person name="Kania S.A."/>
            <person name="Gerhold R.W."/>
            <person name="Richards J.E."/>
            <person name="Wolf T.M."/>
        </authorList>
    </citation>
    <scope>NUCLEOTIDE SEQUENCE</scope>
    <source>
        <strain evidence="8">MNPRO001-30</strain>
        <tissue evidence="8">Meninges</tissue>
    </source>
</reference>
<keyword evidence="4" id="KW-0539">Nucleus</keyword>
<dbReference type="GO" id="GO:0051301">
    <property type="term" value="P:cell division"/>
    <property type="evidence" value="ECO:0007669"/>
    <property type="project" value="UniProtKB-KW"/>
</dbReference>
<dbReference type="SUPFAM" id="SSF48371">
    <property type="entry name" value="ARM repeat"/>
    <property type="match status" value="1"/>
</dbReference>
<evidence type="ECO:0000256" key="1">
    <source>
        <dbReference type="ARBA" id="ARBA00004123"/>
    </source>
</evidence>
<evidence type="ECO:0000259" key="7">
    <source>
        <dbReference type="Pfam" id="PF12717"/>
    </source>
</evidence>
<keyword evidence="9" id="KW-1185">Reference proteome</keyword>
<dbReference type="GO" id="GO:0000796">
    <property type="term" value="C:condensin complex"/>
    <property type="evidence" value="ECO:0007669"/>
    <property type="project" value="TreeGrafter"/>
</dbReference>
<keyword evidence="5" id="KW-0131">Cell cycle</keyword>
<dbReference type="InterPro" id="IPR016024">
    <property type="entry name" value="ARM-type_fold"/>
</dbReference>
<evidence type="ECO:0000256" key="2">
    <source>
        <dbReference type="ARBA" id="ARBA00022618"/>
    </source>
</evidence>
<proteinExistence type="predicted"/>
<organism evidence="8 9">
    <name type="scientific">Parelaphostrongylus tenuis</name>
    <name type="common">Meningeal worm</name>
    <dbReference type="NCBI Taxonomy" id="148309"/>
    <lineage>
        <taxon>Eukaryota</taxon>
        <taxon>Metazoa</taxon>
        <taxon>Ecdysozoa</taxon>
        <taxon>Nematoda</taxon>
        <taxon>Chromadorea</taxon>
        <taxon>Rhabditida</taxon>
        <taxon>Rhabditina</taxon>
        <taxon>Rhabditomorpha</taxon>
        <taxon>Strongyloidea</taxon>
        <taxon>Metastrongylidae</taxon>
        <taxon>Parelaphostrongylus</taxon>
    </lineage>
</organism>
<dbReference type="GO" id="GO:0005634">
    <property type="term" value="C:nucleus"/>
    <property type="evidence" value="ECO:0007669"/>
    <property type="project" value="UniProtKB-SubCell"/>
</dbReference>
<dbReference type="PANTHER" id="PTHR14222">
    <property type="entry name" value="CONDENSIN"/>
    <property type="match status" value="1"/>
</dbReference>
<accession>A0AAD5QQ03</accession>